<accession>A0A2M7Q8S6</accession>
<keyword evidence="1" id="KW-0489">Methyltransferase</keyword>
<gene>
    <name evidence="5" type="ORF">COY93_04600</name>
</gene>
<dbReference type="GO" id="GO:0016279">
    <property type="term" value="F:protein-lysine N-methyltransferase activity"/>
    <property type="evidence" value="ECO:0007669"/>
    <property type="project" value="InterPro"/>
</dbReference>
<sequence>MPEPIINGLLIVVFVVVLTAGYAGLSAAPWVPTRKGERASLAAKLKLKKGQTVYDLGSGDGSLLFTLAERFPDCRLVGLKISLLPFLISLVRRLAGRSRYRNVRLLFRDLYRTDLSGADLVFAYLTPGCYGRISKKFSKELKDDCIVVIEAWPIPGLEHRDKIVGDRQLPLYVYDGHQFRTGR</sequence>
<evidence type="ECO:0000313" key="5">
    <source>
        <dbReference type="EMBL" id="PIY61915.1"/>
    </source>
</evidence>
<dbReference type="Gene3D" id="3.40.50.150">
    <property type="entry name" value="Vaccinia Virus protein VP39"/>
    <property type="match status" value="1"/>
</dbReference>
<keyword evidence="3" id="KW-0949">S-adenosyl-L-methionine</keyword>
<evidence type="ECO:0000256" key="2">
    <source>
        <dbReference type="ARBA" id="ARBA00022679"/>
    </source>
</evidence>
<dbReference type="EMBL" id="PFLC01000059">
    <property type="protein sequence ID" value="PIY61915.1"/>
    <property type="molecule type" value="Genomic_DNA"/>
</dbReference>
<keyword evidence="4" id="KW-0472">Membrane</keyword>
<comment type="caution">
    <text evidence="5">The sequence shown here is derived from an EMBL/GenBank/DDBJ whole genome shotgun (WGS) entry which is preliminary data.</text>
</comment>
<keyword evidence="4" id="KW-1133">Transmembrane helix</keyword>
<dbReference type="InterPro" id="IPR026170">
    <property type="entry name" value="FAM173A/B"/>
</dbReference>
<evidence type="ECO:0000256" key="1">
    <source>
        <dbReference type="ARBA" id="ARBA00022603"/>
    </source>
</evidence>
<dbReference type="PANTHER" id="PTHR13610:SF11">
    <property type="entry name" value="METHYLTRANSFERASE DOMAIN-CONTAINING PROTEIN"/>
    <property type="match status" value="1"/>
</dbReference>
<feature type="transmembrane region" description="Helical" evidence="4">
    <location>
        <begin position="6"/>
        <end position="31"/>
    </location>
</feature>
<evidence type="ECO:0000313" key="6">
    <source>
        <dbReference type="Proteomes" id="UP000230973"/>
    </source>
</evidence>
<evidence type="ECO:0000256" key="3">
    <source>
        <dbReference type="ARBA" id="ARBA00022691"/>
    </source>
</evidence>
<reference evidence="6" key="1">
    <citation type="submission" date="2017-09" db="EMBL/GenBank/DDBJ databases">
        <title>Depth-based differentiation of microbial function through sediment-hosted aquifers and enrichment of novel symbionts in the deep terrestrial subsurface.</title>
        <authorList>
            <person name="Probst A.J."/>
            <person name="Ladd B."/>
            <person name="Jarett J.K."/>
            <person name="Geller-Mcgrath D.E."/>
            <person name="Sieber C.M.K."/>
            <person name="Emerson J.B."/>
            <person name="Anantharaman K."/>
            <person name="Thomas B.C."/>
            <person name="Malmstrom R."/>
            <person name="Stieglmeier M."/>
            <person name="Klingl A."/>
            <person name="Woyke T."/>
            <person name="Ryan C.M."/>
            <person name="Banfield J.F."/>
        </authorList>
    </citation>
    <scope>NUCLEOTIDE SEQUENCE [LARGE SCALE GENOMIC DNA]</scope>
</reference>
<dbReference type="AlphaFoldDB" id="A0A2M7Q8S6"/>
<evidence type="ECO:0000256" key="4">
    <source>
        <dbReference type="SAM" id="Phobius"/>
    </source>
</evidence>
<dbReference type="GO" id="GO:0032259">
    <property type="term" value="P:methylation"/>
    <property type="evidence" value="ECO:0007669"/>
    <property type="project" value="UniProtKB-KW"/>
</dbReference>
<organism evidence="5 6">
    <name type="scientific">Candidatus Uhrbacteria bacterium CG_4_10_14_0_8_um_filter_58_22</name>
    <dbReference type="NCBI Taxonomy" id="1975029"/>
    <lineage>
        <taxon>Bacteria</taxon>
        <taxon>Candidatus Uhriibacteriota</taxon>
    </lineage>
</organism>
<dbReference type="PANTHER" id="PTHR13610">
    <property type="entry name" value="METHYLTRANSFERASE DOMAIN-CONTAINING PROTEIN"/>
    <property type="match status" value="1"/>
</dbReference>
<dbReference type="SUPFAM" id="SSF53335">
    <property type="entry name" value="S-adenosyl-L-methionine-dependent methyltransferases"/>
    <property type="match status" value="1"/>
</dbReference>
<protein>
    <recommendedName>
        <fullName evidence="7">O-methyltransferase domain-containing protein</fullName>
    </recommendedName>
</protein>
<dbReference type="Proteomes" id="UP000230973">
    <property type="component" value="Unassembled WGS sequence"/>
</dbReference>
<keyword evidence="2" id="KW-0808">Transferase</keyword>
<keyword evidence="4" id="KW-0812">Transmembrane</keyword>
<name>A0A2M7Q8S6_9BACT</name>
<dbReference type="InterPro" id="IPR029063">
    <property type="entry name" value="SAM-dependent_MTases_sf"/>
</dbReference>
<evidence type="ECO:0008006" key="7">
    <source>
        <dbReference type="Google" id="ProtNLM"/>
    </source>
</evidence>
<proteinExistence type="predicted"/>